<evidence type="ECO:0000256" key="1">
    <source>
        <dbReference type="SAM" id="MobiDB-lite"/>
    </source>
</evidence>
<dbReference type="STRING" id="673862.BABL1_gene_32"/>
<feature type="compositionally biased region" description="Basic residues" evidence="1">
    <location>
        <begin position="417"/>
        <end position="431"/>
    </location>
</feature>
<dbReference type="AlphaFoldDB" id="V6DK49"/>
<evidence type="ECO:0000313" key="3">
    <source>
        <dbReference type="Proteomes" id="UP000018769"/>
    </source>
</evidence>
<sequence>MKKNTNKFYKLLLIITSLILNVDYCNSMKKDKTTNQQEREKLQELGINNVSEIHKLYVIANLILYQKAVIHLLKSCIPITEKLIDTNFERKKIKFSFNISGESSIKTLQEMQEAKKKFPIKIESEESDKDKDYVEYYITSPEAQALILKDAWKQTGKTFDAEESLEVYNNLNILMLNSSSDKDLILVINEKLQSYGKNFIYTSLDPNNSFVFQGLAGLIANLENDLRSSKLMHIRAINAINQKNFIEFFQKWLELSDLQEIVQNLMPNFVPFLKKVNQLLKLINTFETEDRNIYRPYSKKESMLLNTFINAIINEIKVREKDYEELYKKIITLRPLAIKALKKQNSLSYDKYCNHVLLAVRTATCLPNSIEENSKSLLNFIKNCLNIKIEPESSNKELENENWLDFLTQNKPVQKVSIKKKNKKSRHRPHRNQQTNTEELEAEEEQENTTIKTINNLNNRLFDIPKYADRILKWFTHSYIKNQEQSSILYHTYCPIIDLFVKKYGKVKIRPNKINNTQDNAYYLQGIIKYPNGQTQHAVFVNCYDKNDILYHRGIETKNGQEIFSEIEFNFPTPSEQVKSIEEDILEERKINLNNFYDIYNLYSIRNFKENNFCLYVDDIKNNVTLILFK</sequence>
<keyword evidence="3" id="KW-1185">Reference proteome</keyword>
<reference evidence="2 3" key="1">
    <citation type="journal article" date="2015" name="Biol. Direct">
        <title>Babela massiliensis, a representative of a widespread bacterial phylum with unusual adaptations to parasitism in amoebae.</title>
        <authorList>
            <person name="Pagnier I."/>
            <person name="Yutin N."/>
            <person name="Croce O."/>
            <person name="Makarova K.S."/>
            <person name="Wolf Y.I."/>
            <person name="Benamar S."/>
            <person name="Raoult D."/>
            <person name="Koonin E.V."/>
            <person name="La Scola B."/>
        </authorList>
    </citation>
    <scope>NUCLEOTIDE SEQUENCE [LARGE SCALE GENOMIC DNA]</scope>
    <source>
        <strain evidence="3">BABL1</strain>
    </source>
</reference>
<name>V6DK49_9BACT</name>
<proteinExistence type="predicted"/>
<evidence type="ECO:0000313" key="2">
    <source>
        <dbReference type="EMBL" id="CDK30901.1"/>
    </source>
</evidence>
<organism evidence="2 3">
    <name type="scientific">Candidatus Babela massiliensis</name>
    <dbReference type="NCBI Taxonomy" id="673862"/>
    <lineage>
        <taxon>Bacteria</taxon>
        <taxon>Candidatus Babelota</taxon>
        <taxon>Candidatus Babeliae</taxon>
        <taxon>Candidatus Babeliales</taxon>
        <taxon>Candidatus Babeliaceae</taxon>
        <taxon>Candidatus Babela</taxon>
    </lineage>
</organism>
<dbReference type="Proteomes" id="UP000018769">
    <property type="component" value="Chromosome I"/>
</dbReference>
<gene>
    <name evidence="2" type="ORF">BABL1_gene_32</name>
</gene>
<dbReference type="OrthoDB" id="9802365at2"/>
<accession>V6DK49</accession>
<dbReference type="HOGENOM" id="CLU_434569_0_0_7"/>
<dbReference type="EMBL" id="HG793133">
    <property type="protein sequence ID" value="CDK30901.1"/>
    <property type="molecule type" value="Genomic_DNA"/>
</dbReference>
<protein>
    <submittedName>
        <fullName evidence="2">Uncharacterized protein</fullName>
    </submittedName>
</protein>
<dbReference type="KEGG" id="dpb:BABL1_gene_32"/>
<dbReference type="RefSeq" id="WP_023792753.1">
    <property type="nucleotide sequence ID" value="NC_023003.1"/>
</dbReference>
<feature type="region of interest" description="Disordered" evidence="1">
    <location>
        <begin position="415"/>
        <end position="446"/>
    </location>
</feature>